<evidence type="ECO:0000256" key="3">
    <source>
        <dbReference type="ARBA" id="ARBA00022801"/>
    </source>
</evidence>
<evidence type="ECO:0000256" key="4">
    <source>
        <dbReference type="PIRSR" id="PIRSR001112-1"/>
    </source>
</evidence>
<dbReference type="Proteomes" id="UP000198949">
    <property type="component" value="Unassembled WGS sequence"/>
</dbReference>
<dbReference type="InterPro" id="IPR016292">
    <property type="entry name" value="Epoxide_hydrolase"/>
</dbReference>
<evidence type="ECO:0000256" key="2">
    <source>
        <dbReference type="ARBA" id="ARBA00022797"/>
    </source>
</evidence>
<reference evidence="7" key="1">
    <citation type="submission" date="2016-10" db="EMBL/GenBank/DDBJ databases">
        <authorList>
            <person name="Varghese N."/>
            <person name="Submissions S."/>
        </authorList>
    </citation>
    <scope>NUCLEOTIDE SEQUENCE [LARGE SCALE GENOMIC DNA]</scope>
    <source>
        <strain evidence="7">CGMCC 4.3516</strain>
    </source>
</reference>
<protein>
    <submittedName>
        <fullName evidence="6">Epoxide hydrolase N terminus</fullName>
    </submittedName>
</protein>
<dbReference type="OrthoDB" id="4654311at2"/>
<evidence type="ECO:0000259" key="5">
    <source>
        <dbReference type="Pfam" id="PF06441"/>
    </source>
</evidence>
<dbReference type="InterPro" id="IPR000639">
    <property type="entry name" value="Epox_hydrolase-like"/>
</dbReference>
<keyword evidence="2" id="KW-0058">Aromatic hydrocarbons catabolism</keyword>
<name>A0A1G6XI71_9ACTN</name>
<dbReference type="GO" id="GO:0097176">
    <property type="term" value="P:epoxide metabolic process"/>
    <property type="evidence" value="ECO:0007669"/>
    <property type="project" value="TreeGrafter"/>
</dbReference>
<gene>
    <name evidence="6" type="ORF">SAMN05216270_107150</name>
</gene>
<evidence type="ECO:0000313" key="6">
    <source>
        <dbReference type="EMBL" id="SDD77007.1"/>
    </source>
</evidence>
<evidence type="ECO:0000256" key="1">
    <source>
        <dbReference type="ARBA" id="ARBA00010088"/>
    </source>
</evidence>
<dbReference type="PIRSF" id="PIRSF001112">
    <property type="entry name" value="Epoxide_hydrolase"/>
    <property type="match status" value="1"/>
</dbReference>
<dbReference type="Pfam" id="PF06441">
    <property type="entry name" value="EHN"/>
    <property type="match status" value="1"/>
</dbReference>
<dbReference type="SUPFAM" id="SSF53474">
    <property type="entry name" value="alpha/beta-Hydrolases"/>
    <property type="match status" value="1"/>
</dbReference>
<dbReference type="InterPro" id="IPR029058">
    <property type="entry name" value="AB_hydrolase_fold"/>
</dbReference>
<dbReference type="STRING" id="58114.SAMN05216270_107150"/>
<dbReference type="InterPro" id="IPR010497">
    <property type="entry name" value="Epoxide_hydro_N"/>
</dbReference>
<dbReference type="PANTHER" id="PTHR21661:SF35">
    <property type="entry name" value="EPOXIDE HYDROLASE"/>
    <property type="match status" value="1"/>
</dbReference>
<dbReference type="Gene3D" id="3.40.50.1820">
    <property type="entry name" value="alpha/beta hydrolase"/>
    <property type="match status" value="1"/>
</dbReference>
<keyword evidence="7" id="KW-1185">Reference proteome</keyword>
<accession>A0A1G6XI71</accession>
<organism evidence="6 7">
    <name type="scientific">Glycomyces harbinensis</name>
    <dbReference type="NCBI Taxonomy" id="58114"/>
    <lineage>
        <taxon>Bacteria</taxon>
        <taxon>Bacillati</taxon>
        <taxon>Actinomycetota</taxon>
        <taxon>Actinomycetes</taxon>
        <taxon>Glycomycetales</taxon>
        <taxon>Glycomycetaceae</taxon>
        <taxon>Glycomyces</taxon>
    </lineage>
</organism>
<comment type="similarity">
    <text evidence="1">Belongs to the peptidase S33 family.</text>
</comment>
<dbReference type="EMBL" id="FNAD01000007">
    <property type="protein sequence ID" value="SDD77007.1"/>
    <property type="molecule type" value="Genomic_DNA"/>
</dbReference>
<dbReference type="PRINTS" id="PR00412">
    <property type="entry name" value="EPOXHYDRLASE"/>
</dbReference>
<sequence>MPNAQHGSAWSAGLPATGPFVIDVPEAELTDLNDRLAATRWPSDAPDAGWRYGAGLADVRRLVELWQAHDWRATEARLARHDQVRVDCGGQILHAMRVRADAPAGTVLLLHGWPSSFLEMLDLAELLARPDPVAYDVIVASLPGFAFSGPLAVPGPSGAEIADMLIRLLEGLGVDRVWIHAYDIAASAGVRMALTAPQRVLGYHTTEPGLPRAVWPPADLTEPERAYLRYADEWDRDEGGYMAMLSTRPHTLAYGLTDSPVGLAAWLFEKWWSWTLQPGQGWDWTGPLTRTLLDTLTLYWVTGSVSGANRTYYRADIEGQPIRTTDRVAQPVGVARTTQAIEHAPRELAERLFANIGVWNDLGLGGHFIAAERPDLIAASLRTLMR</sequence>
<evidence type="ECO:0000313" key="7">
    <source>
        <dbReference type="Proteomes" id="UP000198949"/>
    </source>
</evidence>
<feature type="active site" description="Proton donor" evidence="4">
    <location>
        <position position="312"/>
    </location>
</feature>
<dbReference type="AlphaFoldDB" id="A0A1G6XI71"/>
<feature type="domain" description="Epoxide hydrolase N-terminal" evidence="5">
    <location>
        <begin position="19"/>
        <end position="120"/>
    </location>
</feature>
<dbReference type="GO" id="GO:0004301">
    <property type="term" value="F:epoxide hydrolase activity"/>
    <property type="evidence" value="ECO:0007669"/>
    <property type="project" value="TreeGrafter"/>
</dbReference>
<keyword evidence="3 6" id="KW-0378">Hydrolase</keyword>
<feature type="active site" description="Nucleophile" evidence="4">
    <location>
        <position position="183"/>
    </location>
</feature>
<proteinExistence type="inferred from homology"/>
<feature type="active site" description="Proton acceptor" evidence="4">
    <location>
        <position position="367"/>
    </location>
</feature>
<dbReference type="PANTHER" id="PTHR21661">
    <property type="entry name" value="EPOXIDE HYDROLASE 1-RELATED"/>
    <property type="match status" value="1"/>
</dbReference>